<evidence type="ECO:0000313" key="6">
    <source>
        <dbReference type="Proteomes" id="UP000285875"/>
    </source>
</evidence>
<reference evidence="6" key="1">
    <citation type="submission" date="2017-12" db="EMBL/GenBank/DDBJ databases">
        <title>Whole genome sequencing of Acidipropionibacterium jensenii strains JS279 and JS280.</title>
        <authorList>
            <person name="Deptula P."/>
            <person name="Laine P."/>
            <person name="Smolander O.-P."/>
            <person name="Paulin L."/>
            <person name="Auvinen P."/>
            <person name="Varmanen P."/>
        </authorList>
    </citation>
    <scope>NUCLEOTIDE SEQUENCE [LARGE SCALE GENOMIC DNA]</scope>
    <source>
        <strain evidence="6">JS280</strain>
    </source>
</reference>
<sequence>MGTLTFPRTLAAVVVAAVMALTGCTNASDSSTTGAGSASGSASTPSNKALIDSIQKDDAIAKLVPASIASKGTITIGTDSSYAPAEFIDADGKTIIGYDVDYAKAMGKLMGVNVTFTNAAFDTLIPAVGPKYDMSVSSFTITSEREKQVNLVSYFTAGMAKAVLKGNPKKVPADSLCGVTVAVETGTSEEADAQKQSTACKASGKKETNVLSYKAQTDATTNVIGGKADVTYADSMIIAYAIEQTNGALEQLGGITDAEPFGVVTAKNDGGLSKAVQAATQKLIDDGTMKKILATWGNESGMIAKSEINPAVK</sequence>
<proteinExistence type="predicted"/>
<organism evidence="5 6">
    <name type="scientific">Acidipropionibacterium jensenii</name>
    <dbReference type="NCBI Taxonomy" id="1749"/>
    <lineage>
        <taxon>Bacteria</taxon>
        <taxon>Bacillati</taxon>
        <taxon>Actinomycetota</taxon>
        <taxon>Actinomycetes</taxon>
        <taxon>Propionibacteriales</taxon>
        <taxon>Propionibacteriaceae</taxon>
        <taxon>Acidipropionibacterium</taxon>
    </lineage>
</organism>
<feature type="region of interest" description="Disordered" evidence="2">
    <location>
        <begin position="27"/>
        <end position="46"/>
    </location>
</feature>
<evidence type="ECO:0000256" key="2">
    <source>
        <dbReference type="SAM" id="MobiDB-lite"/>
    </source>
</evidence>
<dbReference type="PANTHER" id="PTHR35936:SF17">
    <property type="entry name" value="ARGININE-BINDING EXTRACELLULAR PROTEIN ARTP"/>
    <property type="match status" value="1"/>
</dbReference>
<feature type="chain" id="PRO_5018563213" evidence="3">
    <location>
        <begin position="28"/>
        <end position="313"/>
    </location>
</feature>
<dbReference type="Proteomes" id="UP000285875">
    <property type="component" value="Chromosome"/>
</dbReference>
<feature type="signal peptide" evidence="3">
    <location>
        <begin position="1"/>
        <end position="27"/>
    </location>
</feature>
<protein>
    <submittedName>
        <fullName evidence="5">ABC transporter substrate-binding protein</fullName>
    </submittedName>
</protein>
<dbReference type="Pfam" id="PF00497">
    <property type="entry name" value="SBP_bac_3"/>
    <property type="match status" value="1"/>
</dbReference>
<dbReference type="SMART" id="SM00062">
    <property type="entry name" value="PBPb"/>
    <property type="match status" value="1"/>
</dbReference>
<accession>A0A3Q9ULM4</accession>
<dbReference type="SUPFAM" id="SSF53850">
    <property type="entry name" value="Periplasmic binding protein-like II"/>
    <property type="match status" value="1"/>
</dbReference>
<evidence type="ECO:0000256" key="3">
    <source>
        <dbReference type="SAM" id="SignalP"/>
    </source>
</evidence>
<dbReference type="Gene3D" id="3.40.190.10">
    <property type="entry name" value="Periplasmic binding protein-like II"/>
    <property type="match status" value="2"/>
</dbReference>
<name>A0A3Q9ULM4_9ACTN</name>
<gene>
    <name evidence="5" type="ORF">C0Z10_09250</name>
</gene>
<evidence type="ECO:0000256" key="1">
    <source>
        <dbReference type="ARBA" id="ARBA00022729"/>
    </source>
</evidence>
<dbReference type="InterPro" id="IPR001638">
    <property type="entry name" value="Solute-binding_3/MltF_N"/>
</dbReference>
<dbReference type="PANTHER" id="PTHR35936">
    <property type="entry name" value="MEMBRANE-BOUND LYTIC MUREIN TRANSGLYCOSYLASE F"/>
    <property type="match status" value="1"/>
</dbReference>
<dbReference type="CDD" id="cd01004">
    <property type="entry name" value="PBP2_MidA_like"/>
    <property type="match status" value="1"/>
</dbReference>
<feature type="domain" description="Solute-binding protein family 3/N-terminal" evidence="4">
    <location>
        <begin position="73"/>
        <end position="300"/>
    </location>
</feature>
<evidence type="ECO:0000313" key="5">
    <source>
        <dbReference type="EMBL" id="AZZ39910.1"/>
    </source>
</evidence>
<keyword evidence="1 3" id="KW-0732">Signal</keyword>
<evidence type="ECO:0000259" key="4">
    <source>
        <dbReference type="SMART" id="SM00062"/>
    </source>
</evidence>
<dbReference type="EMBL" id="CP025570">
    <property type="protein sequence ID" value="AZZ39910.1"/>
    <property type="molecule type" value="Genomic_DNA"/>
</dbReference>
<dbReference type="RefSeq" id="WP_097799181.1">
    <property type="nucleotide sequence ID" value="NZ_CP025570.1"/>
</dbReference>
<dbReference type="AlphaFoldDB" id="A0A3Q9ULM4"/>
<dbReference type="KEGG" id="aji:C0Z10_09250"/>